<dbReference type="RefSeq" id="WP_159811027.1">
    <property type="nucleotide sequence ID" value="NZ_BLJE01000009.1"/>
</dbReference>
<dbReference type="InterPro" id="IPR001646">
    <property type="entry name" value="5peptide_repeat"/>
</dbReference>
<name>A0A6N6JLR3_9RHOB</name>
<comment type="caution">
    <text evidence="2">The sequence shown here is derived from an EMBL/GenBank/DDBJ whole genome shotgun (WGS) entry which is preliminary data.</text>
</comment>
<evidence type="ECO:0000313" key="3">
    <source>
        <dbReference type="Proteomes" id="UP000436822"/>
    </source>
</evidence>
<dbReference type="EMBL" id="BLJE01000009">
    <property type="protein sequence ID" value="GFE67243.1"/>
    <property type="molecule type" value="Genomic_DNA"/>
</dbReference>
<evidence type="ECO:0000256" key="1">
    <source>
        <dbReference type="SAM" id="Phobius"/>
    </source>
</evidence>
<reference evidence="2 3" key="1">
    <citation type="submission" date="2019-12" db="EMBL/GenBank/DDBJ databases">
        <title>Litoreibacter badius sp. nov., a novel bacteriochlorophyll a-containing bacterium in the genus Litoreibacter.</title>
        <authorList>
            <person name="Kanamuro M."/>
            <person name="Takabe Y."/>
            <person name="Mori K."/>
            <person name="Takaichi S."/>
            <person name="Hanada S."/>
        </authorList>
    </citation>
    <scope>NUCLEOTIDE SEQUENCE [LARGE SCALE GENOMIC DNA]</scope>
    <source>
        <strain evidence="2 3">K6</strain>
    </source>
</reference>
<keyword evidence="3" id="KW-1185">Reference proteome</keyword>
<proteinExistence type="predicted"/>
<accession>A0A6N6JLR3</accession>
<dbReference type="SUPFAM" id="SSF141571">
    <property type="entry name" value="Pentapeptide repeat-like"/>
    <property type="match status" value="1"/>
</dbReference>
<dbReference type="OrthoDB" id="4332726at2"/>
<keyword evidence="1" id="KW-0812">Transmembrane</keyword>
<evidence type="ECO:0008006" key="4">
    <source>
        <dbReference type="Google" id="ProtNLM"/>
    </source>
</evidence>
<dbReference type="AlphaFoldDB" id="A0A6N6JLR3"/>
<feature type="transmembrane region" description="Helical" evidence="1">
    <location>
        <begin position="126"/>
        <end position="154"/>
    </location>
</feature>
<feature type="transmembrane region" description="Helical" evidence="1">
    <location>
        <begin position="41"/>
        <end position="63"/>
    </location>
</feature>
<gene>
    <name evidence="2" type="ORF">KIN_43170</name>
</gene>
<organism evidence="2 3">
    <name type="scientific">Litoreibacter roseus</name>
    <dbReference type="NCBI Taxonomy" id="2601869"/>
    <lineage>
        <taxon>Bacteria</taxon>
        <taxon>Pseudomonadati</taxon>
        <taxon>Pseudomonadota</taxon>
        <taxon>Alphaproteobacteria</taxon>
        <taxon>Rhodobacterales</taxon>
        <taxon>Roseobacteraceae</taxon>
        <taxon>Litoreibacter</taxon>
    </lineage>
</organism>
<protein>
    <recommendedName>
        <fullName evidence="4">Pentapeptide repeat-containing protein</fullName>
    </recommendedName>
</protein>
<dbReference type="Proteomes" id="UP000436822">
    <property type="component" value="Unassembled WGS sequence"/>
</dbReference>
<sequence length="510" mass="55524">MPSSFLTRILKTLGLLLAGLSAGSAITVLFINVSGELLEGAMLVGIIAGLAAFVLFLLLRIVLINLAEEKLRQSLANSEWFSELQEIVDITIKRYFPKNDEGPEAAGKLANFLPTSVQSLASAGSAWLATSATLALVVAMAGAVVSLGTIVVAYRQIDRLDQQNTLIQQQIFEAKATRVSSVFAAQLPGLLAEIDRLQPNDASQDWDVPPSLAARIQAVINLAEPYAPDTTVDGWKATLRSTLEQSPNSTVTEENRELYGRLPPEERFAEDVLFSPERGQLLLLLLATRFPFESLPSGLDFSNADLRGLKIAPSDISAPTVLADLGETVLNNANLRDADISNVDFSRTSLQGAILPRPGVLSEGKFFASLAEHRMDARSFNWLTGANLSHAILDVNDGASRIAMVQGGVNFLGQFGPNNTPFHRLWRYEDNQVFMVVRPSEKLSATANTIRRFFSEIGAVEITEERCNDIELPSLQAVRELVGASDQYASQYATWLLSEYDASLLNCVID</sequence>
<dbReference type="Pfam" id="PF00805">
    <property type="entry name" value="Pentapeptide"/>
    <property type="match status" value="1"/>
</dbReference>
<keyword evidence="1" id="KW-0472">Membrane</keyword>
<keyword evidence="1" id="KW-1133">Transmembrane helix</keyword>
<evidence type="ECO:0000313" key="2">
    <source>
        <dbReference type="EMBL" id="GFE67243.1"/>
    </source>
</evidence>
<dbReference type="Gene3D" id="2.160.20.80">
    <property type="entry name" value="E3 ubiquitin-protein ligase SopA"/>
    <property type="match status" value="1"/>
</dbReference>